<dbReference type="PANTHER" id="PTHR43394">
    <property type="entry name" value="ATP-DEPENDENT PERMEASE MDL1, MITOCHONDRIAL"/>
    <property type="match status" value="1"/>
</dbReference>
<dbReference type="PROSITE" id="PS50929">
    <property type="entry name" value="ABC_TM1F"/>
    <property type="match status" value="1"/>
</dbReference>
<dbReference type="Gene3D" id="1.20.1560.10">
    <property type="entry name" value="ABC transporter type 1, transmembrane domain"/>
    <property type="match status" value="1"/>
</dbReference>
<dbReference type="RefSeq" id="WP_117894430.1">
    <property type="nucleotide sequence ID" value="NZ_CABJCV010000005.1"/>
</dbReference>
<dbReference type="InterPro" id="IPR003593">
    <property type="entry name" value="AAA+_ATPase"/>
</dbReference>
<dbReference type="Pfam" id="PF00005">
    <property type="entry name" value="ABC_tran"/>
    <property type="match status" value="1"/>
</dbReference>
<keyword evidence="6 8" id="KW-1133">Transmembrane helix</keyword>
<feature type="transmembrane region" description="Helical" evidence="8">
    <location>
        <begin position="74"/>
        <end position="95"/>
    </location>
</feature>
<feature type="domain" description="ABC transporter" evidence="9">
    <location>
        <begin position="365"/>
        <end position="599"/>
    </location>
</feature>
<dbReference type="InterPro" id="IPR027417">
    <property type="entry name" value="P-loop_NTPase"/>
</dbReference>
<gene>
    <name evidence="11" type="ORF">DWY25_05695</name>
</gene>
<evidence type="ECO:0000256" key="3">
    <source>
        <dbReference type="ARBA" id="ARBA00022692"/>
    </source>
</evidence>
<keyword evidence="4" id="KW-0547">Nucleotide-binding</keyword>
<organism evidence="11 12">
    <name type="scientific">Holdemania filiformis</name>
    <dbReference type="NCBI Taxonomy" id="61171"/>
    <lineage>
        <taxon>Bacteria</taxon>
        <taxon>Bacillati</taxon>
        <taxon>Bacillota</taxon>
        <taxon>Erysipelotrichia</taxon>
        <taxon>Erysipelotrichales</taxon>
        <taxon>Erysipelotrichaceae</taxon>
        <taxon>Holdemania</taxon>
    </lineage>
</organism>
<proteinExistence type="predicted"/>
<dbReference type="PANTHER" id="PTHR43394:SF1">
    <property type="entry name" value="ATP-BINDING CASSETTE SUB-FAMILY B MEMBER 10, MITOCHONDRIAL"/>
    <property type="match status" value="1"/>
</dbReference>
<evidence type="ECO:0000256" key="8">
    <source>
        <dbReference type="SAM" id="Phobius"/>
    </source>
</evidence>
<keyword evidence="2" id="KW-0813">Transport</keyword>
<evidence type="ECO:0000256" key="6">
    <source>
        <dbReference type="ARBA" id="ARBA00022989"/>
    </source>
</evidence>
<evidence type="ECO:0000256" key="5">
    <source>
        <dbReference type="ARBA" id="ARBA00022840"/>
    </source>
</evidence>
<dbReference type="Pfam" id="PF00664">
    <property type="entry name" value="ABC_membrane"/>
    <property type="match status" value="1"/>
</dbReference>
<sequence length="615" mass="69184">MSQIRFEEQQYNTESLDAGLWKRIFVLMRPLRKELVRLLILMVAVAGCDVLFPILNKIAIDTFAAGGQPDSSLWMFSGVYMAGVLFQAFSVYLFFMQAGKIEMAFSYDVRQKAFAKLQTLSFSYFDRTPIGWLMARMNSDIARLAEILSWSLMDLIWGLAVMLGVSVVMLLVNWKLALLVLMVVPVLAWLSVWFQVRILKNYRSVRRINSRITSAFNEGITGAKTTKTLVIEDDNLKEFNEETLEMKAASVRAATLSALFMPVVMGLGAISTAAILWSGGHQVLMQTLQFGTLMMFTQYATQFFEPLRQIARLIAELQLAQASAERVLSLLDSEPQIVDTPEVIEKYGTELEPKLQNYEPLVGDVEFRHVDFEYLEGERVLTDFNLKVKAGQTVALVGETGSGKSTVVNLLCRFYQPVNGQVLIDGKDVRERSLGWLHSHLGYVLQAPHLFSGTVKDNIRYGRLDASDEQIEAAAKMVDAHEFILRLENGYNTDVGEGGSRLSTGQKQLISFARAVLADPRIFVLDEATASIDTETEQVIQYAIEHLMKGRTSFIIAHRLSTIVNADLILVMKKGKIVEQGTHGELMRLDGYYARLYTAQFNEDLENQLLNRGRS</sequence>
<feature type="transmembrane region" description="Helical" evidence="8">
    <location>
        <begin position="256"/>
        <end position="277"/>
    </location>
</feature>
<keyword evidence="5 11" id="KW-0067">ATP-binding</keyword>
<feature type="domain" description="ABC transmembrane type-1" evidence="10">
    <location>
        <begin position="38"/>
        <end position="319"/>
    </location>
</feature>
<comment type="subcellular location">
    <subcellularLocation>
        <location evidence="1">Cell membrane</location>
        <topology evidence="1">Multi-pass membrane protein</topology>
    </subcellularLocation>
</comment>
<dbReference type="InterPro" id="IPR003439">
    <property type="entry name" value="ABC_transporter-like_ATP-bd"/>
</dbReference>
<accession>A0A412G430</accession>
<dbReference type="AlphaFoldDB" id="A0A412G430"/>
<dbReference type="GO" id="GO:0016887">
    <property type="term" value="F:ATP hydrolysis activity"/>
    <property type="evidence" value="ECO:0007669"/>
    <property type="project" value="InterPro"/>
</dbReference>
<comment type="caution">
    <text evidence="11">The sequence shown here is derived from an EMBL/GenBank/DDBJ whole genome shotgun (WGS) entry which is preliminary data.</text>
</comment>
<dbReference type="SUPFAM" id="SSF90123">
    <property type="entry name" value="ABC transporter transmembrane region"/>
    <property type="match status" value="1"/>
</dbReference>
<keyword evidence="7 8" id="KW-0472">Membrane</keyword>
<evidence type="ECO:0000313" key="12">
    <source>
        <dbReference type="Proteomes" id="UP000284178"/>
    </source>
</evidence>
<dbReference type="Gene3D" id="3.40.50.300">
    <property type="entry name" value="P-loop containing nucleotide triphosphate hydrolases"/>
    <property type="match status" value="1"/>
</dbReference>
<dbReference type="GO" id="GO:0005524">
    <property type="term" value="F:ATP binding"/>
    <property type="evidence" value="ECO:0007669"/>
    <property type="project" value="UniProtKB-KW"/>
</dbReference>
<reference evidence="11 12" key="1">
    <citation type="submission" date="2018-08" db="EMBL/GenBank/DDBJ databases">
        <title>A genome reference for cultivated species of the human gut microbiota.</title>
        <authorList>
            <person name="Zou Y."/>
            <person name="Xue W."/>
            <person name="Luo G."/>
        </authorList>
    </citation>
    <scope>NUCLEOTIDE SEQUENCE [LARGE SCALE GENOMIC DNA]</scope>
    <source>
        <strain evidence="11 12">AF24-29</strain>
    </source>
</reference>
<name>A0A412G430_9FIRM</name>
<dbReference type="InterPro" id="IPR011527">
    <property type="entry name" value="ABC1_TM_dom"/>
</dbReference>
<dbReference type="GeneID" id="83014899"/>
<feature type="transmembrane region" description="Helical" evidence="8">
    <location>
        <begin position="147"/>
        <end position="170"/>
    </location>
</feature>
<feature type="transmembrane region" description="Helical" evidence="8">
    <location>
        <begin position="176"/>
        <end position="196"/>
    </location>
</feature>
<evidence type="ECO:0000256" key="1">
    <source>
        <dbReference type="ARBA" id="ARBA00004651"/>
    </source>
</evidence>
<evidence type="ECO:0000259" key="10">
    <source>
        <dbReference type="PROSITE" id="PS50929"/>
    </source>
</evidence>
<dbReference type="SUPFAM" id="SSF52540">
    <property type="entry name" value="P-loop containing nucleoside triphosphate hydrolases"/>
    <property type="match status" value="1"/>
</dbReference>
<feature type="transmembrane region" description="Helical" evidence="8">
    <location>
        <begin position="35"/>
        <end position="54"/>
    </location>
</feature>
<dbReference type="Proteomes" id="UP000284178">
    <property type="component" value="Unassembled WGS sequence"/>
</dbReference>
<dbReference type="GO" id="GO:0005886">
    <property type="term" value="C:plasma membrane"/>
    <property type="evidence" value="ECO:0007669"/>
    <property type="project" value="UniProtKB-SubCell"/>
</dbReference>
<dbReference type="EMBL" id="QRUP01000005">
    <property type="protein sequence ID" value="RGR75270.1"/>
    <property type="molecule type" value="Genomic_DNA"/>
</dbReference>
<dbReference type="CDD" id="cd18540">
    <property type="entry name" value="ABC_6TM_exporter_like"/>
    <property type="match status" value="1"/>
</dbReference>
<evidence type="ECO:0000313" key="11">
    <source>
        <dbReference type="EMBL" id="RGR75270.1"/>
    </source>
</evidence>
<dbReference type="InterPro" id="IPR036640">
    <property type="entry name" value="ABC1_TM_sf"/>
</dbReference>
<dbReference type="FunFam" id="3.40.50.300:FF:000287">
    <property type="entry name" value="Multidrug ABC transporter ATP-binding protein"/>
    <property type="match status" value="1"/>
</dbReference>
<evidence type="ECO:0000256" key="2">
    <source>
        <dbReference type="ARBA" id="ARBA00022448"/>
    </source>
</evidence>
<keyword evidence="3 8" id="KW-0812">Transmembrane</keyword>
<dbReference type="SMART" id="SM00382">
    <property type="entry name" value="AAA"/>
    <property type="match status" value="1"/>
</dbReference>
<dbReference type="CDD" id="cd03254">
    <property type="entry name" value="ABCC_Glucan_exporter_like"/>
    <property type="match status" value="1"/>
</dbReference>
<evidence type="ECO:0000259" key="9">
    <source>
        <dbReference type="PROSITE" id="PS50893"/>
    </source>
</evidence>
<keyword evidence="12" id="KW-1185">Reference proteome</keyword>
<dbReference type="GO" id="GO:0015421">
    <property type="term" value="F:ABC-type oligopeptide transporter activity"/>
    <property type="evidence" value="ECO:0007669"/>
    <property type="project" value="TreeGrafter"/>
</dbReference>
<evidence type="ECO:0000256" key="7">
    <source>
        <dbReference type="ARBA" id="ARBA00023136"/>
    </source>
</evidence>
<protein>
    <submittedName>
        <fullName evidence="11">ABC transporter ATP-binding protein</fullName>
    </submittedName>
</protein>
<dbReference type="InterPro" id="IPR039421">
    <property type="entry name" value="Type_1_exporter"/>
</dbReference>
<dbReference type="PROSITE" id="PS50893">
    <property type="entry name" value="ABC_TRANSPORTER_2"/>
    <property type="match status" value="1"/>
</dbReference>
<evidence type="ECO:0000256" key="4">
    <source>
        <dbReference type="ARBA" id="ARBA00022741"/>
    </source>
</evidence>